<name>A0A9X3F9N3_9BACT</name>
<keyword evidence="2" id="KW-0378">Hydrolase</keyword>
<dbReference type="InterPro" id="IPR037459">
    <property type="entry name" value="RhgT-like"/>
</dbReference>
<evidence type="ECO:0000256" key="1">
    <source>
        <dbReference type="ARBA" id="ARBA00008668"/>
    </source>
</evidence>
<reference evidence="5" key="1">
    <citation type="submission" date="2022-11" db="EMBL/GenBank/DDBJ databases">
        <title>Marilongibacter aestuarii gen. nov., sp. nov., isolated from tidal flat sediment.</title>
        <authorList>
            <person name="Jiayan W."/>
        </authorList>
    </citation>
    <scope>NUCLEOTIDE SEQUENCE</scope>
    <source>
        <strain evidence="5">Z1-6</strain>
    </source>
</reference>
<evidence type="ECO:0000313" key="6">
    <source>
        <dbReference type="Proteomes" id="UP001145087"/>
    </source>
</evidence>
<evidence type="ECO:0000259" key="4">
    <source>
        <dbReference type="Pfam" id="PF13472"/>
    </source>
</evidence>
<organism evidence="5 6">
    <name type="scientific">Draconibacterium aestuarii</name>
    <dbReference type="NCBI Taxonomy" id="2998507"/>
    <lineage>
        <taxon>Bacteria</taxon>
        <taxon>Pseudomonadati</taxon>
        <taxon>Bacteroidota</taxon>
        <taxon>Bacteroidia</taxon>
        <taxon>Marinilabiliales</taxon>
        <taxon>Prolixibacteraceae</taxon>
        <taxon>Draconibacterium</taxon>
    </lineage>
</organism>
<dbReference type="SUPFAM" id="SSF52266">
    <property type="entry name" value="SGNH hydrolase"/>
    <property type="match status" value="1"/>
</dbReference>
<dbReference type="Pfam" id="PF13472">
    <property type="entry name" value="Lipase_GDSL_2"/>
    <property type="match status" value="1"/>
</dbReference>
<protein>
    <submittedName>
        <fullName evidence="5">Rhamnogalacturonan acetylesterase</fullName>
    </submittedName>
</protein>
<dbReference type="AlphaFoldDB" id="A0A9X3F9N3"/>
<accession>A0A9X3F9N3</accession>
<comment type="similarity">
    <text evidence="1">Belongs to the 'GDSL' lipolytic enzyme family.</text>
</comment>
<dbReference type="CDD" id="cd01821">
    <property type="entry name" value="Rhamnogalacturan_acetylesterase_like"/>
    <property type="match status" value="1"/>
</dbReference>
<dbReference type="PANTHER" id="PTHR43695:SF1">
    <property type="entry name" value="RHAMNOGALACTURONAN ACETYLESTERASE"/>
    <property type="match status" value="1"/>
</dbReference>
<dbReference type="PANTHER" id="PTHR43695">
    <property type="entry name" value="PUTATIVE (AFU_ORTHOLOGUE AFUA_2G17250)-RELATED"/>
    <property type="match status" value="1"/>
</dbReference>
<sequence length="246" mass="28108">MMKKLITVSLLLLTVLGACKTEKKSFSIYAVGDSTMANKKAEVYPETGWCMVLDEFFDESVTVRNHAVNGRSSKSFIDQGKWQTVLDSLQPGDYVFIQFGHNDQKIKSPDRYTEPFGEYTKNLEKYVLETREKGATPILFTSIIRRHFGEDGKLVDTHGDYPVATKQVAEKLNVPLIDLQQITEKWVNELGDEASKKMWLWTEPTEKFPEGRQDDTHLRVEGAKEIARLAMENAKEQNLPFAIRLN</sequence>
<dbReference type="EMBL" id="JAPOHD010000066">
    <property type="protein sequence ID" value="MCY1723081.1"/>
    <property type="molecule type" value="Genomic_DNA"/>
</dbReference>
<dbReference type="GO" id="GO:0016788">
    <property type="term" value="F:hydrolase activity, acting on ester bonds"/>
    <property type="evidence" value="ECO:0007669"/>
    <property type="project" value="UniProtKB-ARBA"/>
</dbReference>
<dbReference type="RefSeq" id="WP_343335406.1">
    <property type="nucleotide sequence ID" value="NZ_JAPOHD010000066.1"/>
</dbReference>
<evidence type="ECO:0000256" key="3">
    <source>
        <dbReference type="SAM" id="SignalP"/>
    </source>
</evidence>
<dbReference type="InterPro" id="IPR013830">
    <property type="entry name" value="SGNH_hydro"/>
</dbReference>
<dbReference type="PROSITE" id="PS51257">
    <property type="entry name" value="PROKAR_LIPOPROTEIN"/>
    <property type="match status" value="1"/>
</dbReference>
<evidence type="ECO:0000313" key="5">
    <source>
        <dbReference type="EMBL" id="MCY1723081.1"/>
    </source>
</evidence>
<dbReference type="Gene3D" id="3.40.50.1110">
    <property type="entry name" value="SGNH hydrolase"/>
    <property type="match status" value="1"/>
</dbReference>
<dbReference type="Proteomes" id="UP001145087">
    <property type="component" value="Unassembled WGS sequence"/>
</dbReference>
<gene>
    <name evidence="5" type="ORF">OU798_22220</name>
</gene>
<feature type="domain" description="SGNH hydrolase-type esterase" evidence="4">
    <location>
        <begin position="30"/>
        <end position="223"/>
    </location>
</feature>
<dbReference type="InterPro" id="IPR036514">
    <property type="entry name" value="SGNH_hydro_sf"/>
</dbReference>
<proteinExistence type="inferred from homology"/>
<evidence type="ECO:0000256" key="2">
    <source>
        <dbReference type="ARBA" id="ARBA00022801"/>
    </source>
</evidence>
<feature type="chain" id="PRO_5040782154" evidence="3">
    <location>
        <begin position="21"/>
        <end position="246"/>
    </location>
</feature>
<feature type="signal peptide" evidence="3">
    <location>
        <begin position="1"/>
        <end position="20"/>
    </location>
</feature>
<comment type="caution">
    <text evidence="5">The sequence shown here is derived from an EMBL/GenBank/DDBJ whole genome shotgun (WGS) entry which is preliminary data.</text>
</comment>
<keyword evidence="6" id="KW-1185">Reference proteome</keyword>
<keyword evidence="3" id="KW-0732">Signal</keyword>